<name>A0A146FJD1_ASPKA</name>
<dbReference type="AlphaFoldDB" id="A0A146FJD1"/>
<protein>
    <submittedName>
        <fullName evidence="2">Uncharacterized protein</fullName>
    </submittedName>
</protein>
<reference evidence="3" key="2">
    <citation type="submission" date="2016-02" db="EMBL/GenBank/DDBJ databases">
        <title>Genome sequencing of Aspergillus luchuensis NBRC 4314.</title>
        <authorList>
            <person name="Yamada O."/>
        </authorList>
    </citation>
    <scope>NUCLEOTIDE SEQUENCE [LARGE SCALE GENOMIC DNA]</scope>
    <source>
        <strain evidence="3">RIB 2604</strain>
    </source>
</reference>
<dbReference type="EMBL" id="BCWF01000019">
    <property type="protein sequence ID" value="GAT25393.1"/>
    <property type="molecule type" value="Genomic_DNA"/>
</dbReference>
<comment type="caution">
    <text evidence="2">The sequence shown here is derived from an EMBL/GenBank/DDBJ whole genome shotgun (WGS) entry which is preliminary data.</text>
</comment>
<organism evidence="2 3">
    <name type="scientific">Aspergillus kawachii</name>
    <name type="common">White koji mold</name>
    <name type="synonym">Aspergillus awamori var. kawachi</name>
    <dbReference type="NCBI Taxonomy" id="1069201"/>
    <lineage>
        <taxon>Eukaryota</taxon>
        <taxon>Fungi</taxon>
        <taxon>Dikarya</taxon>
        <taxon>Ascomycota</taxon>
        <taxon>Pezizomycotina</taxon>
        <taxon>Eurotiomycetes</taxon>
        <taxon>Eurotiomycetidae</taxon>
        <taxon>Eurotiales</taxon>
        <taxon>Aspergillaceae</taxon>
        <taxon>Aspergillus</taxon>
        <taxon>Aspergillus subgen. Circumdati</taxon>
    </lineage>
</organism>
<gene>
    <name evidence="2" type="ORF">RIB2604_01903480</name>
</gene>
<evidence type="ECO:0000313" key="3">
    <source>
        <dbReference type="Proteomes" id="UP000075230"/>
    </source>
</evidence>
<evidence type="ECO:0000256" key="1">
    <source>
        <dbReference type="SAM" id="MobiDB-lite"/>
    </source>
</evidence>
<evidence type="ECO:0000313" key="2">
    <source>
        <dbReference type="EMBL" id="GAT25393.1"/>
    </source>
</evidence>
<sequence>MACARNAMEAAEEGGTVVVDFYHGLNRNGSRGRPSSCSRKDTGSKAGESVIESRIAGLGVHNKGEGGIEEGMRLLGCLLEFRDGQEAQPAGQARGATSSSSARFAVIFHSMESSNNPILSI</sequence>
<accession>A0A146FJD1</accession>
<reference evidence="2 3" key="1">
    <citation type="journal article" date="2016" name="DNA Res.">
        <title>Genome sequence of Aspergillus luchuensis NBRC 4314.</title>
        <authorList>
            <person name="Yamada O."/>
            <person name="Machida M."/>
            <person name="Hosoyama A."/>
            <person name="Goto M."/>
            <person name="Takahashi T."/>
            <person name="Futagami T."/>
            <person name="Yamagata Y."/>
            <person name="Takeuchi M."/>
            <person name="Kobayashi T."/>
            <person name="Koike H."/>
            <person name="Abe K."/>
            <person name="Asai K."/>
            <person name="Arita M."/>
            <person name="Fujita N."/>
            <person name="Fukuda K."/>
            <person name="Higa K."/>
            <person name="Horikawa H."/>
            <person name="Ishikawa T."/>
            <person name="Jinno K."/>
            <person name="Kato Y."/>
            <person name="Kirimura K."/>
            <person name="Mizutani O."/>
            <person name="Nakasone K."/>
            <person name="Sano M."/>
            <person name="Shiraishi Y."/>
            <person name="Tsukahara M."/>
            <person name="Gomi K."/>
        </authorList>
    </citation>
    <scope>NUCLEOTIDE SEQUENCE [LARGE SCALE GENOMIC DNA]</scope>
    <source>
        <strain evidence="2 3">RIB 2604</strain>
    </source>
</reference>
<feature type="region of interest" description="Disordered" evidence="1">
    <location>
        <begin position="29"/>
        <end position="48"/>
    </location>
</feature>
<dbReference type="Proteomes" id="UP000075230">
    <property type="component" value="Unassembled WGS sequence"/>
</dbReference>
<proteinExistence type="predicted"/>